<feature type="domain" description="Chitin-binding type-1" evidence="5">
    <location>
        <begin position="581"/>
        <end position="627"/>
    </location>
</feature>
<dbReference type="Pfam" id="PF01476">
    <property type="entry name" value="LysM"/>
    <property type="match status" value="1"/>
</dbReference>
<evidence type="ECO:0008006" key="8">
    <source>
        <dbReference type="Google" id="ProtNLM"/>
    </source>
</evidence>
<dbReference type="GO" id="GO:0008061">
    <property type="term" value="F:chitin binding"/>
    <property type="evidence" value="ECO:0007669"/>
    <property type="project" value="UniProtKB-UniRule"/>
</dbReference>
<dbReference type="AlphaFoldDB" id="A0A5N6YQY8"/>
<dbReference type="InterPro" id="IPR036861">
    <property type="entry name" value="Endochitinase-like_sf"/>
</dbReference>
<evidence type="ECO:0000256" key="3">
    <source>
        <dbReference type="PROSITE-ProRule" id="PRU00261"/>
    </source>
</evidence>
<evidence type="ECO:0000313" key="7">
    <source>
        <dbReference type="EMBL" id="KAE8347588.1"/>
    </source>
</evidence>
<accession>A0A5N6YQY8</accession>
<dbReference type="InterPro" id="IPR052210">
    <property type="entry name" value="LysM1-like"/>
</dbReference>
<dbReference type="Gene3D" id="3.30.60.10">
    <property type="entry name" value="Endochitinase-like"/>
    <property type="match status" value="3"/>
</dbReference>
<evidence type="ECO:0000256" key="4">
    <source>
        <dbReference type="SAM" id="SignalP"/>
    </source>
</evidence>
<name>A0A5N6YQY8_9EURO</name>
<dbReference type="PANTHER" id="PTHR34997:SF1">
    <property type="entry name" value="PEPTIDOGLYCAN-BINDING LYSIN DOMAIN"/>
    <property type="match status" value="1"/>
</dbReference>
<organism evidence="7">
    <name type="scientific">Aspergillus arachidicola</name>
    <dbReference type="NCBI Taxonomy" id="656916"/>
    <lineage>
        <taxon>Eukaryota</taxon>
        <taxon>Fungi</taxon>
        <taxon>Dikarya</taxon>
        <taxon>Ascomycota</taxon>
        <taxon>Pezizomycotina</taxon>
        <taxon>Eurotiomycetes</taxon>
        <taxon>Eurotiomycetidae</taxon>
        <taxon>Eurotiales</taxon>
        <taxon>Aspergillaceae</taxon>
        <taxon>Aspergillus</taxon>
        <taxon>Aspergillus subgen. Circumdati</taxon>
    </lineage>
</organism>
<feature type="disulfide bond" evidence="3">
    <location>
        <begin position="493"/>
        <end position="507"/>
    </location>
</feature>
<dbReference type="InterPro" id="IPR036779">
    <property type="entry name" value="LysM_dom_sf"/>
</dbReference>
<reference evidence="7" key="1">
    <citation type="submission" date="2019-04" db="EMBL/GenBank/DDBJ databases">
        <title>Friends and foes A comparative genomics study of 23 Aspergillus species from section Flavi.</title>
        <authorList>
            <consortium name="DOE Joint Genome Institute"/>
            <person name="Kjaerbolling I."/>
            <person name="Vesth T."/>
            <person name="Frisvad J.C."/>
            <person name="Nybo J.L."/>
            <person name="Theobald S."/>
            <person name="Kildgaard S."/>
            <person name="Isbrandt T."/>
            <person name="Kuo A."/>
            <person name="Sato A."/>
            <person name="Lyhne E.K."/>
            <person name="Kogle M.E."/>
            <person name="Wiebenga A."/>
            <person name="Kun R.S."/>
            <person name="Lubbers R.J."/>
            <person name="Makela M.R."/>
            <person name="Barry K."/>
            <person name="Chovatia M."/>
            <person name="Clum A."/>
            <person name="Daum C."/>
            <person name="Haridas S."/>
            <person name="He G."/>
            <person name="LaButti K."/>
            <person name="Lipzen A."/>
            <person name="Mondo S."/>
            <person name="Riley R."/>
            <person name="Salamov A."/>
            <person name="Simmons B.A."/>
            <person name="Magnuson J.K."/>
            <person name="Henrissat B."/>
            <person name="Mortensen U.H."/>
            <person name="Larsen T.O."/>
            <person name="Devries R.P."/>
            <person name="Grigoriev I.V."/>
            <person name="Machida M."/>
            <person name="Baker S.E."/>
            <person name="Andersen M.R."/>
        </authorList>
    </citation>
    <scope>NUCLEOTIDE SEQUENCE</scope>
    <source>
        <strain evidence="7">CBS 117612</strain>
    </source>
</reference>
<dbReference type="Proteomes" id="UP000325558">
    <property type="component" value="Unassembled WGS sequence"/>
</dbReference>
<feature type="disulfide bond" evidence="3">
    <location>
        <begin position="602"/>
        <end position="616"/>
    </location>
</feature>
<evidence type="ECO:0000259" key="6">
    <source>
        <dbReference type="PROSITE" id="PS51782"/>
    </source>
</evidence>
<keyword evidence="2" id="KW-0843">Virulence</keyword>
<dbReference type="OrthoDB" id="5985073at2759"/>
<keyword evidence="4" id="KW-0732">Signal</keyword>
<feature type="domain" description="LysM" evidence="6">
    <location>
        <begin position="416"/>
        <end position="462"/>
    </location>
</feature>
<evidence type="ECO:0000259" key="5">
    <source>
        <dbReference type="PROSITE" id="PS50941"/>
    </source>
</evidence>
<dbReference type="PROSITE" id="PS51782">
    <property type="entry name" value="LYSM"/>
    <property type="match status" value="1"/>
</dbReference>
<dbReference type="PANTHER" id="PTHR34997">
    <property type="entry name" value="AM15"/>
    <property type="match status" value="1"/>
</dbReference>
<dbReference type="InterPro" id="IPR018392">
    <property type="entry name" value="LysM"/>
</dbReference>
<sequence>MVHLDKAARITRLWFICLSLLHVVEGSFNVYAGLDGQLLKEEFKLSEQCLKSLNSTVLCDEAIGSMAASGPDQYYWTMENTTKLCTQECAASLSSWLNAVDRDCDRQTVFVGDVYMLAKTVPTAWKEGYDLVCLQDSSSDWCFVNSQRWQGSDYIRWDPEVCYYEYEGGAPPECLDPDFSTTQMTKDMMDVTNLYEKDLLCSECFIRMWRQRLMSALLPSGEHTDYLLDQYSIIQEYCSTKLPVTTYETTLFASTRTMPVTATGTPLPSPTSCPGQLIEPSDSWMGCREISDKYNVSTGTVVDATQDKQCQFDTPLCLPKPCEIDTIWGKTTCEELAARYSTDELPISETQFLSWNPNILGACSWVHNSQRVCKGPPGGFFKASGVIYAPTTAGSYYTTAIPAEPTRPGTAPGCGRYYKVVAGDECNTVALRFGITFTELQTMNTYLWNNCTNLWLNYDVCVAPVTKTMISEDGTCGPSHGNTACEGSSFGKCCSIGGYCGNTSEYCSPGNCVSGACDAGGNTATQDGTCGPEWKYTTCTNPRFGSCCSIHGYCGSGSEFCGPGLCFSGDCDDDNGGPSVNGECGPSFAGNKTCTGTQFGKCCSVAGYCGSTEEYCGRDSCYSGDCH</sequence>
<keyword evidence="1 3" id="KW-0147">Chitin-binding</keyword>
<comment type="caution">
    <text evidence="3">Lacks conserved residue(s) required for the propagation of feature annotation.</text>
</comment>
<protein>
    <recommendedName>
        <fullName evidence="8">Carbohydrate-binding module family 18 protein</fullName>
    </recommendedName>
</protein>
<dbReference type="PROSITE" id="PS50941">
    <property type="entry name" value="CHIT_BIND_I_2"/>
    <property type="match status" value="3"/>
</dbReference>
<dbReference type="SMART" id="SM00270">
    <property type="entry name" value="ChtBD1"/>
    <property type="match status" value="3"/>
</dbReference>
<proteinExistence type="predicted"/>
<feature type="signal peptide" evidence="4">
    <location>
        <begin position="1"/>
        <end position="26"/>
    </location>
</feature>
<evidence type="ECO:0000256" key="1">
    <source>
        <dbReference type="ARBA" id="ARBA00022669"/>
    </source>
</evidence>
<keyword evidence="3" id="KW-1015">Disulfide bond</keyword>
<dbReference type="CDD" id="cd00118">
    <property type="entry name" value="LysM"/>
    <property type="match status" value="1"/>
</dbReference>
<dbReference type="EMBL" id="ML737112">
    <property type="protein sequence ID" value="KAE8347588.1"/>
    <property type="molecule type" value="Genomic_DNA"/>
</dbReference>
<dbReference type="SUPFAM" id="SSF57016">
    <property type="entry name" value="Plant lectins/antimicrobial peptides"/>
    <property type="match status" value="3"/>
</dbReference>
<feature type="disulfide bond" evidence="3">
    <location>
        <begin position="547"/>
        <end position="561"/>
    </location>
</feature>
<dbReference type="Gene3D" id="3.10.350.10">
    <property type="entry name" value="LysM domain"/>
    <property type="match status" value="1"/>
</dbReference>
<dbReference type="InterPro" id="IPR001002">
    <property type="entry name" value="Chitin-bd_1"/>
</dbReference>
<feature type="domain" description="Chitin-binding type-1" evidence="5">
    <location>
        <begin position="527"/>
        <end position="573"/>
    </location>
</feature>
<dbReference type="SUPFAM" id="SSF54106">
    <property type="entry name" value="LysM domain"/>
    <property type="match status" value="1"/>
</dbReference>
<gene>
    <name evidence="7" type="ORF">BDV24DRAFT_121045</name>
</gene>
<evidence type="ECO:0000256" key="2">
    <source>
        <dbReference type="ARBA" id="ARBA00023026"/>
    </source>
</evidence>
<feature type="chain" id="PRO_5024801419" description="Carbohydrate-binding module family 18 protein" evidence="4">
    <location>
        <begin position="27"/>
        <end position="627"/>
    </location>
</feature>
<feature type="domain" description="Chitin-binding type-1" evidence="5">
    <location>
        <begin position="473"/>
        <end position="519"/>
    </location>
</feature>